<feature type="region of interest" description="Disordered" evidence="1">
    <location>
        <begin position="144"/>
        <end position="166"/>
    </location>
</feature>
<keyword evidence="4" id="KW-1185">Reference proteome</keyword>
<evidence type="ECO:0000256" key="2">
    <source>
        <dbReference type="SAM" id="Phobius"/>
    </source>
</evidence>
<dbReference type="Proteomes" id="UP000191024">
    <property type="component" value="Chromosome F"/>
</dbReference>
<evidence type="ECO:0000256" key="1">
    <source>
        <dbReference type="SAM" id="MobiDB-lite"/>
    </source>
</evidence>
<evidence type="ECO:0000313" key="4">
    <source>
        <dbReference type="Proteomes" id="UP000191024"/>
    </source>
</evidence>
<dbReference type="EMBL" id="LT598467">
    <property type="protein sequence ID" value="SCU98251.1"/>
    <property type="molecule type" value="Genomic_DNA"/>
</dbReference>
<keyword evidence="2" id="KW-1133">Transmembrane helix</keyword>
<dbReference type="OrthoDB" id="4053921at2759"/>
<name>A0A1G4K3J1_9SACH</name>
<keyword evidence="2" id="KW-0472">Membrane</keyword>
<feature type="compositionally biased region" description="Polar residues" evidence="1">
    <location>
        <begin position="147"/>
        <end position="163"/>
    </location>
</feature>
<accession>A0A1G4K3J1</accession>
<organism evidence="3 4">
    <name type="scientific">Lachancea mirantina</name>
    <dbReference type="NCBI Taxonomy" id="1230905"/>
    <lineage>
        <taxon>Eukaryota</taxon>
        <taxon>Fungi</taxon>
        <taxon>Dikarya</taxon>
        <taxon>Ascomycota</taxon>
        <taxon>Saccharomycotina</taxon>
        <taxon>Saccharomycetes</taxon>
        <taxon>Saccharomycetales</taxon>
        <taxon>Saccharomycetaceae</taxon>
        <taxon>Lachancea</taxon>
    </lineage>
</organism>
<gene>
    <name evidence="3" type="ORF">LAMI_0F13740G</name>
</gene>
<dbReference type="STRING" id="1230905.A0A1G4K3J1"/>
<reference evidence="4" key="1">
    <citation type="submission" date="2016-03" db="EMBL/GenBank/DDBJ databases">
        <authorList>
            <person name="Devillers H."/>
        </authorList>
    </citation>
    <scope>NUCLEOTIDE SEQUENCE [LARGE SCALE GENOMIC DNA]</scope>
</reference>
<keyword evidence="2" id="KW-0812">Transmembrane</keyword>
<dbReference type="AlphaFoldDB" id="A0A1G4K3J1"/>
<sequence length="313" mass="36053">MNSRSINGSYLPSHEARLASESRIAKINEIYHQARRKYQQHRDSVISNSSTSVQDVEDTDHCHPIETIGIGDQVLDPPVKEETVTIKRQPFESRLEDRLENRLEDRFHDRLETPKSNASSPFQDNYQEELEFTPQLRTKRSILTFRSLGQGTPRNQENRNPASRRNLFTRRERFQELKKRLGEPVPLEYLNHNSGSAPTDKLEAFLNRSHDLDLSSVPKSHSELYDVSHTPREVTGATSGSSLAGPSFMNNESMMAPNRIQDIDDLVRSNTDKLDQIMLLLNDIARNRHNSEITFWSICIVILIILNVYVYKL</sequence>
<protein>
    <submittedName>
        <fullName evidence="3">LAMI_0F13740g1_1</fullName>
    </submittedName>
</protein>
<evidence type="ECO:0000313" key="3">
    <source>
        <dbReference type="EMBL" id="SCU98251.1"/>
    </source>
</evidence>
<proteinExistence type="predicted"/>
<feature type="transmembrane region" description="Helical" evidence="2">
    <location>
        <begin position="293"/>
        <end position="311"/>
    </location>
</feature>